<dbReference type="NCBIfam" id="NF045477">
    <property type="entry name" value="LPO_1073_dom"/>
    <property type="match status" value="1"/>
</dbReference>
<name>A0ABU9LEM1_9XANT</name>
<dbReference type="Proteomes" id="UP001486626">
    <property type="component" value="Unassembled WGS sequence"/>
</dbReference>
<reference evidence="1 2" key="1">
    <citation type="journal article" date="2024" name="FEMS Microbiol. Lett.">
        <title>Xanthomonas protegens sp. nov., a novel rice seed-associated bacterium, provides in vivo protection against X. oryzae pv. oryzae, the bacterial leaf blight pathogen.</title>
        <authorList>
            <person name="Rana R."/>
            <person name="Sharma A."/>
            <person name="Madhavan V.N."/>
            <person name="Korpole S."/>
            <person name="Sonti R.V."/>
            <person name="Patel H.K."/>
            <person name="Patil P.B."/>
        </authorList>
    </citation>
    <scope>NUCLEOTIDE SEQUENCE [LARGE SCALE GENOMIC DNA]</scope>
    <source>
        <strain evidence="1 2">PPL118</strain>
    </source>
</reference>
<keyword evidence="2" id="KW-1185">Reference proteome</keyword>
<gene>
    <name evidence="1" type="ORF">PIQ37_16900</name>
</gene>
<protein>
    <submittedName>
        <fullName evidence="1">Uncharacterized protein</fullName>
    </submittedName>
</protein>
<comment type="caution">
    <text evidence="1">The sequence shown here is derived from an EMBL/GenBank/DDBJ whole genome shotgun (WGS) entry which is preliminary data.</text>
</comment>
<proteinExistence type="predicted"/>
<dbReference type="InterPro" id="IPR053773">
    <property type="entry name" value="Vpar_1526-like"/>
</dbReference>
<evidence type="ECO:0000313" key="1">
    <source>
        <dbReference type="EMBL" id="MEL4893103.1"/>
    </source>
</evidence>
<accession>A0ABU9LEM1</accession>
<evidence type="ECO:0000313" key="2">
    <source>
        <dbReference type="Proteomes" id="UP001486626"/>
    </source>
</evidence>
<organism evidence="1 2">
    <name type="scientific">Xanthomonas protegens</name>
    <dbReference type="NCBI Taxonomy" id="3380705"/>
    <lineage>
        <taxon>Bacteria</taxon>
        <taxon>Pseudomonadati</taxon>
        <taxon>Pseudomonadota</taxon>
        <taxon>Gammaproteobacteria</taxon>
        <taxon>Lysobacterales</taxon>
        <taxon>Lysobacteraceae</taxon>
        <taxon>Xanthomonas</taxon>
    </lineage>
</organism>
<sequence>MADPLSLVALGAAVGGAAGKFVEKAWDSGEKWITTYFLDHRPKAAEEAHKNTSEFLVHLANRVKQLEESGGVTAEQIENAQEQPDFAVALQKAMLTAAQTSDGETHEILARMLSERMREPPQSVKAMATKMALDIIGYLTPRQLKLLAFIADLMHIGPQQPLAADAFASWFEQRMEPYKDLTFSPLDLSHLESLSCLKNLPIVSKDLSLVMNKKNYGVFDPEMMNLPIARHVQDLWQKGIQSVDLTTVGQLVGVFASDSLTGTNTNFGDWT</sequence>
<dbReference type="RefSeq" id="WP_342074352.1">
    <property type="nucleotide sequence ID" value="NZ_JAQJCQ010000016.1"/>
</dbReference>
<dbReference type="EMBL" id="JAQJCQ010000016">
    <property type="protein sequence ID" value="MEL4893103.1"/>
    <property type="molecule type" value="Genomic_DNA"/>
</dbReference>